<dbReference type="Proteomes" id="UP000887577">
    <property type="component" value="Unplaced"/>
</dbReference>
<dbReference type="WBParaSite" id="PSU_v2.g4991.t1">
    <property type="protein sequence ID" value="PSU_v2.g4991.t1"/>
    <property type="gene ID" value="PSU_v2.g4991"/>
</dbReference>
<protein>
    <submittedName>
        <fullName evidence="3">Uncharacterized protein</fullName>
    </submittedName>
</protein>
<reference evidence="3" key="1">
    <citation type="submission" date="2022-11" db="UniProtKB">
        <authorList>
            <consortium name="WormBaseParasite"/>
        </authorList>
    </citation>
    <scope>IDENTIFICATION</scope>
</reference>
<evidence type="ECO:0000256" key="1">
    <source>
        <dbReference type="SAM" id="MobiDB-lite"/>
    </source>
</evidence>
<keyword evidence="2" id="KW-1185">Reference proteome</keyword>
<accession>A0A914Z409</accession>
<feature type="region of interest" description="Disordered" evidence="1">
    <location>
        <begin position="1"/>
        <end position="66"/>
    </location>
</feature>
<sequence>MEKFAESPDFNSEYEPEVGSKKKKLIVKPPPPIKRFTSNDEEEESSKYNTEYEKTTPPPPSELSSAPGIKYITWQQEPLHVHISNDDVTPMALEPSFPKLFDLQASTAFIPSGEQTDNMNNETMHGMGTDLSCSTKSDSDSMMSPELLVGAYYLSVALAAPKPREESDDEEKDAAPLPPHDESAVADSLHYVNAQVIKVEYQGIFGKDAVEDFMKSARDIEVRQNIVVAVEADETYVQTLKSCCSHRKWKRAMCWNIAKCIGSTRYNTACYVKFMKKVLNLDISKPGTEAVFAKKPFFCFYCEYYNETANGNSGGINGGNGGGQDGGTGKNGEKNDSGNGGGNAGEGNARGKAGCLNAYDENGEQPENPGPYAWIAEEYDLSGYY</sequence>
<feature type="region of interest" description="Disordered" evidence="1">
    <location>
        <begin position="313"/>
        <end position="344"/>
    </location>
</feature>
<proteinExistence type="predicted"/>
<name>A0A914Z409_9BILA</name>
<evidence type="ECO:0000313" key="3">
    <source>
        <dbReference type="WBParaSite" id="PSU_v2.g4991.t1"/>
    </source>
</evidence>
<organism evidence="2 3">
    <name type="scientific">Panagrolaimus superbus</name>
    <dbReference type="NCBI Taxonomy" id="310955"/>
    <lineage>
        <taxon>Eukaryota</taxon>
        <taxon>Metazoa</taxon>
        <taxon>Ecdysozoa</taxon>
        <taxon>Nematoda</taxon>
        <taxon>Chromadorea</taxon>
        <taxon>Rhabditida</taxon>
        <taxon>Tylenchina</taxon>
        <taxon>Panagrolaimomorpha</taxon>
        <taxon>Panagrolaimoidea</taxon>
        <taxon>Panagrolaimidae</taxon>
        <taxon>Panagrolaimus</taxon>
    </lineage>
</organism>
<feature type="compositionally biased region" description="Gly residues" evidence="1">
    <location>
        <begin position="313"/>
        <end position="330"/>
    </location>
</feature>
<evidence type="ECO:0000313" key="2">
    <source>
        <dbReference type="Proteomes" id="UP000887577"/>
    </source>
</evidence>
<dbReference type="AlphaFoldDB" id="A0A914Z409"/>